<name>A0A6G7LV53_9GAMM</name>
<proteinExistence type="predicted"/>
<dbReference type="InterPro" id="IPR032577">
    <property type="entry name" value="DUF4920"/>
</dbReference>
<protein>
    <submittedName>
        <fullName evidence="2">DUF4920 domain-containing protein</fullName>
    </submittedName>
</protein>
<evidence type="ECO:0000313" key="3">
    <source>
        <dbReference type="Proteomes" id="UP000502117"/>
    </source>
</evidence>
<feature type="signal peptide" evidence="1">
    <location>
        <begin position="1"/>
        <end position="20"/>
    </location>
</feature>
<evidence type="ECO:0000256" key="1">
    <source>
        <dbReference type="SAM" id="SignalP"/>
    </source>
</evidence>
<accession>A0A6G7LV53</accession>
<dbReference type="EMBL" id="CP045857">
    <property type="protein sequence ID" value="QIJ05696.1"/>
    <property type="molecule type" value="Genomic_DNA"/>
</dbReference>
<dbReference type="KEGG" id="schk:GII14_17110"/>
<organism evidence="2 3">
    <name type="scientific">Shewanella chilikensis</name>
    <dbReference type="NCBI Taxonomy" id="558541"/>
    <lineage>
        <taxon>Bacteria</taxon>
        <taxon>Pseudomonadati</taxon>
        <taxon>Pseudomonadota</taxon>
        <taxon>Gammaproteobacteria</taxon>
        <taxon>Alteromonadales</taxon>
        <taxon>Shewanellaceae</taxon>
        <taxon>Shewanella</taxon>
    </lineage>
</organism>
<dbReference type="AlphaFoldDB" id="A0A6G7LV53"/>
<keyword evidence="1" id="KW-0732">Signal</keyword>
<dbReference type="Proteomes" id="UP000502117">
    <property type="component" value="Chromosome"/>
</dbReference>
<feature type="chain" id="PRO_5026326135" evidence="1">
    <location>
        <begin position="21"/>
        <end position="156"/>
    </location>
</feature>
<dbReference type="Pfam" id="PF16267">
    <property type="entry name" value="DUF4920"/>
    <property type="match status" value="1"/>
</dbReference>
<gene>
    <name evidence="2" type="ORF">GII14_17110</name>
</gene>
<evidence type="ECO:0000313" key="2">
    <source>
        <dbReference type="EMBL" id="QIJ05696.1"/>
    </source>
</evidence>
<sequence length="156" mass="17446">MRFNQLILLATLFISPLAYSADNLFGEPVNLNILVPISTLMASPHDYLGKELTVEGTIVSVCSKRGCWMELATDDSFDRLRVKVRDGEMVFPISARGQKAYATGALEAIKLDLEQTRAYLGHQAQQHNKPFDPESVTQAVTFYQLHPYGVEIRDAE</sequence>
<dbReference type="RefSeq" id="WP_165565528.1">
    <property type="nucleotide sequence ID" value="NZ_CP045857.1"/>
</dbReference>
<reference evidence="2 3" key="1">
    <citation type="submission" date="2019-11" db="EMBL/GenBank/DDBJ databases">
        <title>Complete Genome Sequence of Shewanella chilikensis Strain DC57, Isolated from Corroded Seal Rings at a floating production facility in Australia.</title>
        <authorList>
            <person name="Salgar-Chaparro S.J."/>
            <person name="Castillo-Villamizar G.A."/>
            <person name="Poehlein A."/>
            <person name="Daniel R."/>
            <person name="Machuca L."/>
        </authorList>
    </citation>
    <scope>NUCLEOTIDE SEQUENCE [LARGE SCALE GENOMIC DNA]</scope>
    <source>
        <strain evidence="2 3">DC57</strain>
    </source>
</reference>